<dbReference type="EMBL" id="CP065748">
    <property type="protein sequence ID" value="QPS84580.1"/>
    <property type="molecule type" value="Genomic_DNA"/>
</dbReference>
<proteinExistence type="predicted"/>
<dbReference type="Proteomes" id="UP000595064">
    <property type="component" value="Chromosome"/>
</dbReference>
<dbReference type="KEGG" id="dla:I6G47_10685"/>
<evidence type="ECO:0000256" key="1">
    <source>
        <dbReference type="SAM" id="MobiDB-lite"/>
    </source>
</evidence>
<protein>
    <submittedName>
        <fullName evidence="2">Uncharacterized protein</fullName>
    </submittedName>
</protein>
<accession>A0A7T2YZC8</accession>
<dbReference type="AlphaFoldDB" id="A0A7T2YZC8"/>
<evidence type="ECO:0000313" key="2">
    <source>
        <dbReference type="EMBL" id="QPS84580.1"/>
    </source>
</evidence>
<feature type="region of interest" description="Disordered" evidence="1">
    <location>
        <begin position="84"/>
        <end position="106"/>
    </location>
</feature>
<reference evidence="2 3" key="1">
    <citation type="submission" date="2020-12" db="EMBL/GenBank/DDBJ databases">
        <title>FDA dAtabase for Regulatory Grade micrObial Sequences (FDA-ARGOS): Supporting development and validation of Infectious Disease Dx tests.</title>
        <authorList>
            <person name="Sproer C."/>
            <person name="Gronow S."/>
            <person name="Severitt S."/>
            <person name="Schroder I."/>
            <person name="Tallon L."/>
            <person name="Sadzewicz L."/>
            <person name="Zhao X."/>
            <person name="Boylan J."/>
            <person name="Ott S."/>
            <person name="Bowen H."/>
            <person name="Vavikolanu K."/>
            <person name="Mehta A."/>
            <person name="Aluvathingal J."/>
            <person name="Nadendla S."/>
            <person name="Lowell S."/>
            <person name="Myers T."/>
            <person name="Yan Y."/>
            <person name="Sichtig H."/>
        </authorList>
    </citation>
    <scope>NUCLEOTIDE SEQUENCE [LARGE SCALE GENOMIC DNA]</scope>
    <source>
        <strain evidence="2 3">FDAARGOS_890</strain>
    </source>
</reference>
<keyword evidence="3" id="KW-1185">Reference proteome</keyword>
<evidence type="ECO:0000313" key="3">
    <source>
        <dbReference type="Proteomes" id="UP000595064"/>
    </source>
</evidence>
<sequence>MADKPKHLSLVPPTEPDAKTALIERVKARYRPPGMLQCPKCGGRAVMTVVNGSWIDEKGRYQRGTMTHDRVCYTCDKQGIWSPMMPPEFKVAKEPKPRRTKPKPVK</sequence>
<organism evidence="2 3">
    <name type="scientific">Delftia lacustris</name>
    <dbReference type="NCBI Taxonomy" id="558537"/>
    <lineage>
        <taxon>Bacteria</taxon>
        <taxon>Pseudomonadati</taxon>
        <taxon>Pseudomonadota</taxon>
        <taxon>Betaproteobacteria</taxon>
        <taxon>Burkholderiales</taxon>
        <taxon>Comamonadaceae</taxon>
        <taxon>Delftia</taxon>
    </lineage>
</organism>
<name>A0A7T2YZC8_9BURK</name>
<gene>
    <name evidence="2" type="ORF">I6G47_10685</name>
</gene>